<comment type="caution">
    <text evidence="4">The sequence shown here is derived from an EMBL/GenBank/DDBJ whole genome shotgun (WGS) entry which is preliminary data.</text>
</comment>
<dbReference type="PROSITE" id="PS50110">
    <property type="entry name" value="RESPONSE_REGULATORY"/>
    <property type="match status" value="1"/>
</dbReference>
<dbReference type="InterPro" id="IPR043128">
    <property type="entry name" value="Rev_trsase/Diguanyl_cyclase"/>
</dbReference>
<dbReference type="EC" id="2.7.7.65" evidence="4"/>
<name>A0A1J5RL99_9ZZZZ</name>
<dbReference type="PANTHER" id="PTHR45138">
    <property type="entry name" value="REGULATORY COMPONENTS OF SENSORY TRANSDUCTION SYSTEM"/>
    <property type="match status" value="1"/>
</dbReference>
<dbReference type="Pfam" id="PF08668">
    <property type="entry name" value="HDOD"/>
    <property type="match status" value="1"/>
</dbReference>
<evidence type="ECO:0000259" key="2">
    <source>
        <dbReference type="PROSITE" id="PS50887"/>
    </source>
</evidence>
<feature type="domain" description="GGDEF" evidence="2">
    <location>
        <begin position="496"/>
        <end position="625"/>
    </location>
</feature>
<dbReference type="EMBL" id="MLJW01000142">
    <property type="protein sequence ID" value="OIQ96806.1"/>
    <property type="molecule type" value="Genomic_DNA"/>
</dbReference>
<evidence type="ECO:0000259" key="1">
    <source>
        <dbReference type="PROSITE" id="PS50110"/>
    </source>
</evidence>
<evidence type="ECO:0000313" key="4">
    <source>
        <dbReference type="EMBL" id="OIQ96806.1"/>
    </source>
</evidence>
<evidence type="ECO:0000259" key="3">
    <source>
        <dbReference type="PROSITE" id="PS51833"/>
    </source>
</evidence>
<dbReference type="PROSITE" id="PS50887">
    <property type="entry name" value="GGDEF"/>
    <property type="match status" value="1"/>
</dbReference>
<dbReference type="SUPFAM" id="SSF55073">
    <property type="entry name" value="Nucleotide cyclase"/>
    <property type="match status" value="1"/>
</dbReference>
<dbReference type="GO" id="GO:0000160">
    <property type="term" value="P:phosphorelay signal transduction system"/>
    <property type="evidence" value="ECO:0007669"/>
    <property type="project" value="InterPro"/>
</dbReference>
<feature type="domain" description="Response regulatory" evidence="1">
    <location>
        <begin position="317"/>
        <end position="432"/>
    </location>
</feature>
<protein>
    <submittedName>
        <fullName evidence="4">Putative diguanylate cyclase YdaM</fullName>
        <ecNumber evidence="4">2.7.7.65</ecNumber>
    </submittedName>
</protein>
<dbReference type="PROSITE" id="PS51833">
    <property type="entry name" value="HDOD"/>
    <property type="match status" value="1"/>
</dbReference>
<dbReference type="InterPro" id="IPR000160">
    <property type="entry name" value="GGDEF_dom"/>
</dbReference>
<dbReference type="InterPro" id="IPR029787">
    <property type="entry name" value="Nucleotide_cyclase"/>
</dbReference>
<gene>
    <name evidence="4" type="primary">ydaM_11</name>
    <name evidence="4" type="ORF">GALL_211320</name>
</gene>
<dbReference type="FunFam" id="3.30.70.270:FF:000001">
    <property type="entry name" value="Diguanylate cyclase domain protein"/>
    <property type="match status" value="1"/>
</dbReference>
<dbReference type="Gene3D" id="1.10.3210.10">
    <property type="entry name" value="Hypothetical protein af1432"/>
    <property type="match status" value="1"/>
</dbReference>
<dbReference type="SMART" id="SM00267">
    <property type="entry name" value="GGDEF"/>
    <property type="match status" value="1"/>
</dbReference>
<dbReference type="GO" id="GO:0043709">
    <property type="term" value="P:cell adhesion involved in single-species biofilm formation"/>
    <property type="evidence" value="ECO:0007669"/>
    <property type="project" value="TreeGrafter"/>
</dbReference>
<dbReference type="InterPro" id="IPR001789">
    <property type="entry name" value="Sig_transdc_resp-reg_receiver"/>
</dbReference>
<keyword evidence="4" id="KW-0808">Transferase</keyword>
<dbReference type="GO" id="GO:1902201">
    <property type="term" value="P:negative regulation of bacterial-type flagellum-dependent cell motility"/>
    <property type="evidence" value="ECO:0007669"/>
    <property type="project" value="TreeGrafter"/>
</dbReference>
<dbReference type="Pfam" id="PF00072">
    <property type="entry name" value="Response_reg"/>
    <property type="match status" value="1"/>
</dbReference>
<dbReference type="AlphaFoldDB" id="A0A1J5RL99"/>
<sequence length="635" mass="68321">MELSDLQARNTQILALLRASRKPLPSPSAVALELMRQVGRRETGVFEVCRCARKDPMLVAKTVQVANSALYAGLRQTAAVEDAVMRIGVAALARLAVGLTLVHTASDWLPDFDLNRHWRCALARGLVMQRLARRLRSIPSSEAFTLGLLSDIGQLAMAAAFGADVATPHAAEGANLLQYQRERWGFDQNQASAALLEGWEFPAALWLAVLPIGQEVAHAAGRGGELALMVDVARCVAGSLCGLHAKADLPGLYMGAARLGMDQEAVVVMLDQMRTDFPDMARTLDVSIPADQAAAEFERLRAALVVAPPLDDRLPDSALVVGPLAQPGSGLCRVLEQDGMRVLAAPGLEQGTELLRLHQPQVLILESEPLTGDELAWCRQVRQEFGPRLYMLLLTAAPEGEETLRAIDAGANDVLAHPSEPRLLLAKVKLGGHTVRLLAALEHERHNAFGMQRELARINANLRAAAYTDELTGLPNRRALHEFLAQAWADAARAGLALSCVMLDLDHFKAINDSHGHDVGDRVLCAVTRTLHAQTRSTDMLARWGGEELVLVCTNTDARAAAALAERMRRAVADMQGDFPAVTLSAGVAQAGFSGARIEDVLHAADQALLLAKRGGRNRVVSLPMQVQGCAEPAD</sequence>
<accession>A0A1J5RL99</accession>
<keyword evidence="4" id="KW-0548">Nucleotidyltransferase</keyword>
<dbReference type="InterPro" id="IPR011006">
    <property type="entry name" value="CheY-like_superfamily"/>
</dbReference>
<dbReference type="SUPFAM" id="SSF109604">
    <property type="entry name" value="HD-domain/PDEase-like"/>
    <property type="match status" value="1"/>
</dbReference>
<dbReference type="SMART" id="SM00448">
    <property type="entry name" value="REC"/>
    <property type="match status" value="1"/>
</dbReference>
<dbReference type="InterPro" id="IPR013976">
    <property type="entry name" value="HDOD"/>
</dbReference>
<dbReference type="Gene3D" id="3.40.50.2300">
    <property type="match status" value="1"/>
</dbReference>
<proteinExistence type="predicted"/>
<dbReference type="Gene3D" id="3.30.70.270">
    <property type="match status" value="1"/>
</dbReference>
<dbReference type="CDD" id="cd01949">
    <property type="entry name" value="GGDEF"/>
    <property type="match status" value="1"/>
</dbReference>
<organism evidence="4">
    <name type="scientific">mine drainage metagenome</name>
    <dbReference type="NCBI Taxonomy" id="410659"/>
    <lineage>
        <taxon>unclassified sequences</taxon>
        <taxon>metagenomes</taxon>
        <taxon>ecological metagenomes</taxon>
    </lineage>
</organism>
<feature type="domain" description="HDOD" evidence="3">
    <location>
        <begin position="24"/>
        <end position="215"/>
    </location>
</feature>
<dbReference type="GO" id="GO:0005886">
    <property type="term" value="C:plasma membrane"/>
    <property type="evidence" value="ECO:0007669"/>
    <property type="project" value="TreeGrafter"/>
</dbReference>
<dbReference type="PANTHER" id="PTHR45138:SF9">
    <property type="entry name" value="DIGUANYLATE CYCLASE DGCM-RELATED"/>
    <property type="match status" value="1"/>
</dbReference>
<dbReference type="SUPFAM" id="SSF52172">
    <property type="entry name" value="CheY-like"/>
    <property type="match status" value="1"/>
</dbReference>
<dbReference type="InterPro" id="IPR050469">
    <property type="entry name" value="Diguanylate_Cyclase"/>
</dbReference>
<reference evidence="4" key="1">
    <citation type="submission" date="2016-10" db="EMBL/GenBank/DDBJ databases">
        <title>Sequence of Gallionella enrichment culture.</title>
        <authorList>
            <person name="Poehlein A."/>
            <person name="Muehling M."/>
            <person name="Daniel R."/>
        </authorList>
    </citation>
    <scope>NUCLEOTIDE SEQUENCE</scope>
</reference>
<dbReference type="GO" id="GO:0052621">
    <property type="term" value="F:diguanylate cyclase activity"/>
    <property type="evidence" value="ECO:0007669"/>
    <property type="project" value="UniProtKB-EC"/>
</dbReference>
<dbReference type="Pfam" id="PF00990">
    <property type="entry name" value="GGDEF"/>
    <property type="match status" value="1"/>
</dbReference>
<dbReference type="NCBIfam" id="TIGR00254">
    <property type="entry name" value="GGDEF"/>
    <property type="match status" value="1"/>
</dbReference>